<dbReference type="Proteomes" id="UP000630718">
    <property type="component" value="Unassembled WGS sequence"/>
</dbReference>
<protein>
    <submittedName>
        <fullName evidence="1">Uncharacterized protein</fullName>
    </submittedName>
</protein>
<organism evidence="1 2">
    <name type="scientific">Streptomyces fumanus</name>
    <dbReference type="NCBI Taxonomy" id="67302"/>
    <lineage>
        <taxon>Bacteria</taxon>
        <taxon>Bacillati</taxon>
        <taxon>Actinomycetota</taxon>
        <taxon>Actinomycetes</taxon>
        <taxon>Kitasatosporales</taxon>
        <taxon>Streptomycetaceae</taxon>
        <taxon>Streptomyces</taxon>
    </lineage>
</organism>
<evidence type="ECO:0000313" key="1">
    <source>
        <dbReference type="EMBL" id="GHE85082.1"/>
    </source>
</evidence>
<comment type="caution">
    <text evidence="1">The sequence shown here is derived from an EMBL/GenBank/DDBJ whole genome shotgun (WGS) entry which is preliminary data.</text>
</comment>
<dbReference type="AlphaFoldDB" id="A0A919DWH0"/>
<dbReference type="RefSeq" id="WP_190202421.1">
    <property type="nucleotide sequence ID" value="NZ_BNBI01000001.1"/>
</dbReference>
<sequence length="250" mass="26001">MAKTSGLGDALYIAGYNASGDIQQLGRIGGGPTLLNFTGIDKGAYERRGGLRDGAFEMTTFFNSDTVTPATHQKLSALPRTDVILTYCRGTALGDPAASLVAKQANYDPTRGDDGMLTFAVQAQANGYGIEWGRQLTAGVRTDAAATNGPGIDTAASAAFGGQAYLQVMTFTGTDATVTIQDSADNVTFADVPGLSFTQVTAGPTAERIALDNTATLRRYLRVATTTTGGFTSLSFAVNVIKNEVPGVTF</sequence>
<reference evidence="1" key="2">
    <citation type="submission" date="2020-09" db="EMBL/GenBank/DDBJ databases">
        <authorList>
            <person name="Sun Q."/>
            <person name="Ohkuma M."/>
        </authorList>
    </citation>
    <scope>NUCLEOTIDE SEQUENCE</scope>
    <source>
        <strain evidence="1">JCM 4477</strain>
    </source>
</reference>
<proteinExistence type="predicted"/>
<gene>
    <name evidence="1" type="ORF">GCM10018772_05300</name>
</gene>
<keyword evidence="2" id="KW-1185">Reference proteome</keyword>
<dbReference type="EMBL" id="BNBI01000001">
    <property type="protein sequence ID" value="GHE85082.1"/>
    <property type="molecule type" value="Genomic_DNA"/>
</dbReference>
<name>A0A919DWH0_9ACTN</name>
<evidence type="ECO:0000313" key="2">
    <source>
        <dbReference type="Proteomes" id="UP000630718"/>
    </source>
</evidence>
<accession>A0A919DWH0</accession>
<reference evidence="1" key="1">
    <citation type="journal article" date="2014" name="Int. J. Syst. Evol. Microbiol.">
        <title>Complete genome sequence of Corynebacterium casei LMG S-19264T (=DSM 44701T), isolated from a smear-ripened cheese.</title>
        <authorList>
            <consortium name="US DOE Joint Genome Institute (JGI-PGF)"/>
            <person name="Walter F."/>
            <person name="Albersmeier A."/>
            <person name="Kalinowski J."/>
            <person name="Ruckert C."/>
        </authorList>
    </citation>
    <scope>NUCLEOTIDE SEQUENCE</scope>
    <source>
        <strain evidence="1">JCM 4477</strain>
    </source>
</reference>